<keyword evidence="4" id="KW-1185">Reference proteome</keyword>
<dbReference type="STRING" id="1149755.A0A2J6SBJ5"/>
<evidence type="ECO:0000256" key="2">
    <source>
        <dbReference type="ARBA" id="ARBA00035112"/>
    </source>
</evidence>
<accession>A0A2J6SBJ5</accession>
<comment type="similarity">
    <text evidence="2">Belongs to the ustYa family.</text>
</comment>
<organism evidence="3 4">
    <name type="scientific">Hyaloscypha variabilis (strain UAMH 11265 / GT02V1 / F)</name>
    <name type="common">Meliniomyces variabilis</name>
    <dbReference type="NCBI Taxonomy" id="1149755"/>
    <lineage>
        <taxon>Eukaryota</taxon>
        <taxon>Fungi</taxon>
        <taxon>Dikarya</taxon>
        <taxon>Ascomycota</taxon>
        <taxon>Pezizomycotina</taxon>
        <taxon>Leotiomycetes</taxon>
        <taxon>Helotiales</taxon>
        <taxon>Hyaloscyphaceae</taxon>
        <taxon>Hyaloscypha</taxon>
        <taxon>Hyaloscypha variabilis</taxon>
    </lineage>
</organism>
<comment type="pathway">
    <text evidence="1">Mycotoxin biosynthesis.</text>
</comment>
<dbReference type="Proteomes" id="UP000235786">
    <property type="component" value="Unassembled WGS sequence"/>
</dbReference>
<evidence type="ECO:0000313" key="3">
    <source>
        <dbReference type="EMBL" id="PMD48120.1"/>
    </source>
</evidence>
<dbReference type="PANTHER" id="PTHR33365:SF4">
    <property type="entry name" value="CYCLOCHLOROTINE BIOSYNTHESIS PROTEIN O"/>
    <property type="match status" value="1"/>
</dbReference>
<evidence type="ECO:0000256" key="1">
    <source>
        <dbReference type="ARBA" id="ARBA00004685"/>
    </source>
</evidence>
<gene>
    <name evidence="3" type="ORF">L207DRAFT_391616</name>
</gene>
<dbReference type="AlphaFoldDB" id="A0A2J6SBJ5"/>
<sequence>APAKDAVKYKTITSVGYFFNRSPYLGTDVERLDSMWKDLYDFGTSAISPAEASKLPNATLPTAKDNSTYLVELGVFHHLHCLNMIRKAAYPDQYPEMWVYHDNGTVNHNSLPSFHLDHCIDGLRQHLMCTADITPYSFHYNLNDFYHPFPQIWATGICRDFDKIKNWALGHQVE</sequence>
<dbReference type="EMBL" id="KZ613937">
    <property type="protein sequence ID" value="PMD48120.1"/>
    <property type="molecule type" value="Genomic_DNA"/>
</dbReference>
<dbReference type="GO" id="GO:0043386">
    <property type="term" value="P:mycotoxin biosynthetic process"/>
    <property type="evidence" value="ECO:0007669"/>
    <property type="project" value="InterPro"/>
</dbReference>
<feature type="non-terminal residue" evidence="3">
    <location>
        <position position="174"/>
    </location>
</feature>
<proteinExistence type="inferred from homology"/>
<evidence type="ECO:0000313" key="4">
    <source>
        <dbReference type="Proteomes" id="UP000235786"/>
    </source>
</evidence>
<name>A0A2J6SBJ5_HYAVF</name>
<protein>
    <recommendedName>
        <fullName evidence="5">Tat pathway signal sequence</fullName>
    </recommendedName>
</protein>
<dbReference type="InterPro" id="IPR021765">
    <property type="entry name" value="UstYa-like"/>
</dbReference>
<dbReference type="PANTHER" id="PTHR33365">
    <property type="entry name" value="YALI0B05434P"/>
    <property type="match status" value="1"/>
</dbReference>
<dbReference type="Pfam" id="PF11807">
    <property type="entry name" value="UstYa"/>
    <property type="match status" value="1"/>
</dbReference>
<dbReference type="OrthoDB" id="3687641at2759"/>
<evidence type="ECO:0008006" key="5">
    <source>
        <dbReference type="Google" id="ProtNLM"/>
    </source>
</evidence>
<feature type="non-terminal residue" evidence="3">
    <location>
        <position position="1"/>
    </location>
</feature>
<reference evidence="3 4" key="1">
    <citation type="submission" date="2016-04" db="EMBL/GenBank/DDBJ databases">
        <title>A degradative enzymes factory behind the ericoid mycorrhizal symbiosis.</title>
        <authorList>
            <consortium name="DOE Joint Genome Institute"/>
            <person name="Martino E."/>
            <person name="Morin E."/>
            <person name="Grelet G."/>
            <person name="Kuo A."/>
            <person name="Kohler A."/>
            <person name="Daghino S."/>
            <person name="Barry K."/>
            <person name="Choi C."/>
            <person name="Cichocki N."/>
            <person name="Clum A."/>
            <person name="Copeland A."/>
            <person name="Hainaut M."/>
            <person name="Haridas S."/>
            <person name="Labutti K."/>
            <person name="Lindquist E."/>
            <person name="Lipzen A."/>
            <person name="Khouja H.-R."/>
            <person name="Murat C."/>
            <person name="Ohm R."/>
            <person name="Olson A."/>
            <person name="Spatafora J."/>
            <person name="Veneault-Fourrey C."/>
            <person name="Henrissat B."/>
            <person name="Grigoriev I."/>
            <person name="Martin F."/>
            <person name="Perotto S."/>
        </authorList>
    </citation>
    <scope>NUCLEOTIDE SEQUENCE [LARGE SCALE GENOMIC DNA]</scope>
    <source>
        <strain evidence="3 4">F</strain>
    </source>
</reference>